<dbReference type="EMBL" id="CAJVQB010019346">
    <property type="protein sequence ID" value="CAG8790823.1"/>
    <property type="molecule type" value="Genomic_DNA"/>
</dbReference>
<feature type="non-terminal residue" evidence="1">
    <location>
        <position position="1"/>
    </location>
</feature>
<sequence length="115" mass="13107">DINQTNTDIPTYCIGHITNDWNVLLRILNTLHKNLALLLHSILELLTNSLSKNISLKKAADSATNSKDSINRIENNINIDKHNLEHLPKLWHIHRSNETILGTAQLDKNQRLIGF</sequence>
<accession>A0ABN7VPU7</accession>
<proteinExistence type="predicted"/>
<evidence type="ECO:0000313" key="1">
    <source>
        <dbReference type="EMBL" id="CAG8790823.1"/>
    </source>
</evidence>
<protein>
    <submittedName>
        <fullName evidence="1">40104_t:CDS:1</fullName>
    </submittedName>
</protein>
<gene>
    <name evidence="1" type="ORF">GMARGA_LOCUS21205</name>
</gene>
<organism evidence="1 2">
    <name type="scientific">Gigaspora margarita</name>
    <dbReference type="NCBI Taxonomy" id="4874"/>
    <lineage>
        <taxon>Eukaryota</taxon>
        <taxon>Fungi</taxon>
        <taxon>Fungi incertae sedis</taxon>
        <taxon>Mucoromycota</taxon>
        <taxon>Glomeromycotina</taxon>
        <taxon>Glomeromycetes</taxon>
        <taxon>Diversisporales</taxon>
        <taxon>Gigasporaceae</taxon>
        <taxon>Gigaspora</taxon>
    </lineage>
</organism>
<dbReference type="Proteomes" id="UP000789901">
    <property type="component" value="Unassembled WGS sequence"/>
</dbReference>
<comment type="caution">
    <text evidence="1">The sequence shown here is derived from an EMBL/GenBank/DDBJ whole genome shotgun (WGS) entry which is preliminary data.</text>
</comment>
<name>A0ABN7VPU7_GIGMA</name>
<reference evidence="1 2" key="1">
    <citation type="submission" date="2021-06" db="EMBL/GenBank/DDBJ databases">
        <authorList>
            <person name="Kallberg Y."/>
            <person name="Tangrot J."/>
            <person name="Rosling A."/>
        </authorList>
    </citation>
    <scope>NUCLEOTIDE SEQUENCE [LARGE SCALE GENOMIC DNA]</scope>
    <source>
        <strain evidence="1 2">120-4 pot B 10/14</strain>
    </source>
</reference>
<evidence type="ECO:0000313" key="2">
    <source>
        <dbReference type="Proteomes" id="UP000789901"/>
    </source>
</evidence>
<keyword evidence="2" id="KW-1185">Reference proteome</keyword>